<dbReference type="InterPro" id="IPR001683">
    <property type="entry name" value="PX_dom"/>
</dbReference>
<dbReference type="GO" id="GO:0042147">
    <property type="term" value="P:retrograde transport, endosome to Golgi"/>
    <property type="evidence" value="ECO:0007669"/>
    <property type="project" value="InterPro"/>
</dbReference>
<keyword evidence="11" id="KW-1185">Reference proteome</keyword>
<dbReference type="InterPro" id="IPR051079">
    <property type="entry name" value="Sorting_Nexin_Autophagy"/>
</dbReference>
<comment type="subcellular location">
    <subcellularLocation>
        <location evidence="1">Endosome membrane</location>
        <topology evidence="1">Peripheral membrane protein</topology>
    </subcellularLocation>
</comment>
<dbReference type="GO" id="GO:0035091">
    <property type="term" value="F:phosphatidylinositol binding"/>
    <property type="evidence" value="ECO:0007669"/>
    <property type="project" value="InterPro"/>
</dbReference>
<feature type="compositionally biased region" description="Polar residues" evidence="8">
    <location>
        <begin position="9"/>
        <end position="24"/>
    </location>
</feature>
<evidence type="ECO:0000259" key="9">
    <source>
        <dbReference type="PROSITE" id="PS50195"/>
    </source>
</evidence>
<dbReference type="RefSeq" id="XP_019018090.1">
    <property type="nucleotide sequence ID" value="XM_019161336.1"/>
</dbReference>
<evidence type="ECO:0000256" key="7">
    <source>
        <dbReference type="ARBA" id="ARBA00023136"/>
    </source>
</evidence>
<dbReference type="SUPFAM" id="SSF64268">
    <property type="entry name" value="PX domain"/>
    <property type="match status" value="1"/>
</dbReference>
<dbReference type="CDD" id="cd06867">
    <property type="entry name" value="PX_SNX41_42"/>
    <property type="match status" value="1"/>
</dbReference>
<dbReference type="Gene3D" id="3.30.1520.10">
    <property type="entry name" value="Phox-like domain"/>
    <property type="match status" value="1"/>
</dbReference>
<keyword evidence="3" id="KW-0813">Transport</keyword>
<keyword evidence="4" id="KW-0967">Endosome</keyword>
<dbReference type="GO" id="GO:0015031">
    <property type="term" value="P:protein transport"/>
    <property type="evidence" value="ECO:0007669"/>
    <property type="project" value="UniProtKB-KW"/>
</dbReference>
<sequence>MDYDDFSHDNNPFAGSNHFYSNGILNPAPDLDTDEAKEDNEQHGDHNDDGNDDDDGDGDTFATSSLLDDEANTTSKSLPISASEQPTFYAPPPQLHRPAVPDSPTQQPSPYTIRTFEVGKDFKGSKTIFYKIENTINDTFTLRRYNDFKSLRSYLCKFYPYLFIPPIPEKHSISRFLKNPFNYKNDISIIELRIRLLNYFLSKLNSIPQLSNSSITIKFLDPLITNWLNCLKYPPFTNISSNSILLVSTRNPTKPSPYFSFLPIPPLALLKNFNTELNSTVFQKLELNLKIFLKISVNLESKIKKLIKTLHSLRLNMVEFGGFLNIFSIIENQNSKIEKFGNKIDLNFLNIEILINNLIIKIKEPLIILKNSIIYLLQMLHFRKLKELQLVYFQNIILKKQAKLRSLLNSINVNRSNTETQKKNFINMNSSNSPSLNLAIQNMKSTSSHSAASVNSLSDETKQLIKNEIKIMNNDLDQNLIPCFTNLLDDVNFLSTQVEKNVNLEFSSLLQLLTKILGDWNSNVWGEYLTNCLKLWESQQ</sequence>
<evidence type="ECO:0000256" key="2">
    <source>
        <dbReference type="ARBA" id="ARBA00010883"/>
    </source>
</evidence>
<evidence type="ECO:0000313" key="11">
    <source>
        <dbReference type="Proteomes" id="UP000094455"/>
    </source>
</evidence>
<name>A0A1E3NLG7_9ASCO</name>
<dbReference type="SMART" id="SM00312">
    <property type="entry name" value="PX"/>
    <property type="match status" value="1"/>
</dbReference>
<dbReference type="PROSITE" id="PS50195">
    <property type="entry name" value="PX"/>
    <property type="match status" value="1"/>
</dbReference>
<dbReference type="InterPro" id="IPR036871">
    <property type="entry name" value="PX_dom_sf"/>
</dbReference>
<comment type="similarity">
    <text evidence="2">Belongs to the sorting nexin family.</text>
</comment>
<evidence type="ECO:0000313" key="10">
    <source>
        <dbReference type="EMBL" id="ODQ46977.1"/>
    </source>
</evidence>
<dbReference type="InterPro" id="IPR044106">
    <property type="entry name" value="PX_Snx41/Atg20"/>
</dbReference>
<dbReference type="STRING" id="763406.A0A1E3NLG7"/>
<feature type="region of interest" description="Disordered" evidence="8">
    <location>
        <begin position="1"/>
        <end position="111"/>
    </location>
</feature>
<evidence type="ECO:0000256" key="8">
    <source>
        <dbReference type="SAM" id="MobiDB-lite"/>
    </source>
</evidence>
<keyword evidence="5" id="KW-0653">Protein transport</keyword>
<dbReference type="EMBL" id="KV454003">
    <property type="protein sequence ID" value="ODQ46977.1"/>
    <property type="molecule type" value="Genomic_DNA"/>
</dbReference>
<keyword evidence="6" id="KW-0446">Lipid-binding</keyword>
<keyword evidence="7" id="KW-0472">Membrane</keyword>
<reference evidence="10 11" key="1">
    <citation type="journal article" date="2016" name="Proc. Natl. Acad. Sci. U.S.A.">
        <title>Comparative genomics of biotechnologically important yeasts.</title>
        <authorList>
            <person name="Riley R."/>
            <person name="Haridas S."/>
            <person name="Wolfe K.H."/>
            <person name="Lopes M.R."/>
            <person name="Hittinger C.T."/>
            <person name="Goeker M."/>
            <person name="Salamov A.A."/>
            <person name="Wisecaver J.H."/>
            <person name="Long T.M."/>
            <person name="Calvey C.H."/>
            <person name="Aerts A.L."/>
            <person name="Barry K.W."/>
            <person name="Choi C."/>
            <person name="Clum A."/>
            <person name="Coughlan A.Y."/>
            <person name="Deshpande S."/>
            <person name="Douglass A.P."/>
            <person name="Hanson S.J."/>
            <person name="Klenk H.-P."/>
            <person name="LaButti K.M."/>
            <person name="Lapidus A."/>
            <person name="Lindquist E.A."/>
            <person name="Lipzen A.M."/>
            <person name="Meier-Kolthoff J.P."/>
            <person name="Ohm R.A."/>
            <person name="Otillar R.P."/>
            <person name="Pangilinan J.L."/>
            <person name="Peng Y."/>
            <person name="Rokas A."/>
            <person name="Rosa C.A."/>
            <person name="Scheuner C."/>
            <person name="Sibirny A.A."/>
            <person name="Slot J.C."/>
            <person name="Stielow J.B."/>
            <person name="Sun H."/>
            <person name="Kurtzman C.P."/>
            <person name="Blackwell M."/>
            <person name="Grigoriev I.V."/>
            <person name="Jeffries T.W."/>
        </authorList>
    </citation>
    <scope>NUCLEOTIDE SEQUENCE [LARGE SCALE GENOMIC DNA]</scope>
    <source>
        <strain evidence="10 11">NRRL Y-2026</strain>
    </source>
</reference>
<dbReference type="GO" id="GO:0005829">
    <property type="term" value="C:cytosol"/>
    <property type="evidence" value="ECO:0007669"/>
    <property type="project" value="GOC"/>
</dbReference>
<dbReference type="Pfam" id="PF00787">
    <property type="entry name" value="PX"/>
    <property type="match status" value="1"/>
</dbReference>
<evidence type="ECO:0000256" key="4">
    <source>
        <dbReference type="ARBA" id="ARBA00022753"/>
    </source>
</evidence>
<dbReference type="GO" id="GO:0010008">
    <property type="term" value="C:endosome membrane"/>
    <property type="evidence" value="ECO:0007669"/>
    <property type="project" value="UniProtKB-SubCell"/>
</dbReference>
<gene>
    <name evidence="10" type="ORF">PICMEDRAFT_16774</name>
</gene>
<organism evidence="10 11">
    <name type="scientific">Pichia membranifaciens NRRL Y-2026</name>
    <dbReference type="NCBI Taxonomy" id="763406"/>
    <lineage>
        <taxon>Eukaryota</taxon>
        <taxon>Fungi</taxon>
        <taxon>Dikarya</taxon>
        <taxon>Ascomycota</taxon>
        <taxon>Saccharomycotina</taxon>
        <taxon>Pichiomycetes</taxon>
        <taxon>Pichiales</taxon>
        <taxon>Pichiaceae</taxon>
        <taxon>Pichia</taxon>
    </lineage>
</organism>
<accession>A0A1E3NLG7</accession>
<dbReference type="AlphaFoldDB" id="A0A1E3NLG7"/>
<dbReference type="GeneID" id="30178023"/>
<evidence type="ECO:0000256" key="6">
    <source>
        <dbReference type="ARBA" id="ARBA00023121"/>
    </source>
</evidence>
<evidence type="ECO:0000256" key="5">
    <source>
        <dbReference type="ARBA" id="ARBA00022927"/>
    </source>
</evidence>
<evidence type="ECO:0000256" key="3">
    <source>
        <dbReference type="ARBA" id="ARBA00022448"/>
    </source>
</evidence>
<evidence type="ECO:0000256" key="1">
    <source>
        <dbReference type="ARBA" id="ARBA00004481"/>
    </source>
</evidence>
<dbReference type="OrthoDB" id="289314at2759"/>
<feature type="compositionally biased region" description="Basic and acidic residues" evidence="8">
    <location>
        <begin position="39"/>
        <end position="49"/>
    </location>
</feature>
<protein>
    <recommendedName>
        <fullName evidence="9">PX domain-containing protein</fullName>
    </recommendedName>
</protein>
<feature type="domain" description="PX" evidence="9">
    <location>
        <begin position="108"/>
        <end position="227"/>
    </location>
</feature>
<dbReference type="PANTHER" id="PTHR46979:SF2">
    <property type="entry name" value="SORTING NEXIN-41"/>
    <property type="match status" value="1"/>
</dbReference>
<feature type="compositionally biased region" description="Polar residues" evidence="8">
    <location>
        <begin position="61"/>
        <end position="86"/>
    </location>
</feature>
<dbReference type="PANTHER" id="PTHR46979">
    <property type="entry name" value="SORTING NEXIN-41"/>
    <property type="match status" value="1"/>
</dbReference>
<dbReference type="Proteomes" id="UP000094455">
    <property type="component" value="Unassembled WGS sequence"/>
</dbReference>
<proteinExistence type="inferred from homology"/>